<dbReference type="EMBL" id="CAKLBC010000903">
    <property type="protein sequence ID" value="CAH0488877.1"/>
    <property type="molecule type" value="Genomic_DNA"/>
</dbReference>
<evidence type="ECO:0000256" key="1">
    <source>
        <dbReference type="SAM" id="MobiDB-lite"/>
    </source>
</evidence>
<evidence type="ECO:0000313" key="2">
    <source>
        <dbReference type="EMBL" id="CAH0488877.1"/>
    </source>
</evidence>
<dbReference type="Proteomes" id="UP001159659">
    <property type="component" value="Unassembled WGS sequence"/>
</dbReference>
<feature type="region of interest" description="Disordered" evidence="1">
    <location>
        <begin position="101"/>
        <end position="360"/>
    </location>
</feature>
<gene>
    <name evidence="2" type="ORF">PFR001_LOCUS4330</name>
    <name evidence="3" type="ORF">PFR002_LOCUS6147</name>
</gene>
<organism evidence="3 5">
    <name type="scientific">Peronospora farinosa</name>
    <dbReference type="NCBI Taxonomy" id="134698"/>
    <lineage>
        <taxon>Eukaryota</taxon>
        <taxon>Sar</taxon>
        <taxon>Stramenopiles</taxon>
        <taxon>Oomycota</taxon>
        <taxon>Peronosporomycetes</taxon>
        <taxon>Peronosporales</taxon>
        <taxon>Peronosporaceae</taxon>
        <taxon>Peronospora</taxon>
    </lineage>
</organism>
<feature type="compositionally biased region" description="Basic and acidic residues" evidence="1">
    <location>
        <begin position="141"/>
        <end position="181"/>
    </location>
</feature>
<feature type="compositionally biased region" description="Basic and acidic residues" evidence="1">
    <location>
        <begin position="313"/>
        <end position="360"/>
    </location>
</feature>
<keyword evidence="4" id="KW-1185">Reference proteome</keyword>
<dbReference type="AlphaFoldDB" id="A0AAV0U049"/>
<reference evidence="2 4" key="1">
    <citation type="submission" date="2021-11" db="EMBL/GenBank/DDBJ databases">
        <authorList>
            <person name="Islam A."/>
            <person name="Islam S."/>
            <person name="Flora M.S."/>
            <person name="Rahman M."/>
            <person name="Ziaur R.M."/>
            <person name="Epstein J.H."/>
            <person name="Hassan M."/>
            <person name="Klassen M."/>
            <person name="Woodard K."/>
            <person name="Webb A."/>
            <person name="Webby R.J."/>
            <person name="El Zowalaty M.E."/>
        </authorList>
    </citation>
    <scope>NUCLEOTIDE SEQUENCE [LARGE SCALE GENOMIC DNA]</scope>
    <source>
        <strain evidence="2">Pf1</strain>
    </source>
</reference>
<feature type="compositionally biased region" description="Polar residues" evidence="1">
    <location>
        <begin position="114"/>
        <end position="124"/>
    </location>
</feature>
<sequence>MPPADDENVKTRASVNVTAMQTTLDESLQVPAQLKKAPAVTGSPKVAFVESEGEEEDEMVDALEDLILEAYNNMQIDGEYIFLPEKVAEKLHEVAEQIKLRQSEEEQQKERNRNAGQDSNSGDNATRKADVGEVKVLPETLTDRPENEKEQEQKQEKAQVKKHEKASVDDARDNTSKDDKTRQHKVQLLQAKASELREEQHKQRIPRVMSTENIFMELPSVPEIDEMASSRPPSPSPSPPLSRSHSAPKTRIQTPTQSRRCFPSPPLFSLTTPPSAKPDHTRKLSVSRTPPVSRTPDQSDGSKRKSKVLTYGTRREAALRQKEDKMKRELLVRETARKQREDSKRQLEEAHQREIEEKREHVRRIREERLLRRTEKLTGAKGAKKKG</sequence>
<dbReference type="Proteomes" id="UP001157938">
    <property type="component" value="Unassembled WGS sequence"/>
</dbReference>
<reference evidence="3" key="2">
    <citation type="submission" date="2022-12" db="EMBL/GenBank/DDBJ databases">
        <authorList>
            <person name="Webb A."/>
        </authorList>
    </citation>
    <scope>NUCLEOTIDE SEQUENCE</scope>
    <source>
        <strain evidence="3">Pf2</strain>
    </source>
</reference>
<feature type="compositionally biased region" description="Basic and acidic residues" evidence="1">
    <location>
        <begin position="101"/>
        <end position="113"/>
    </location>
</feature>
<dbReference type="EMBL" id="CANTFK010000838">
    <property type="protein sequence ID" value="CAI5730002.1"/>
    <property type="molecule type" value="Genomic_DNA"/>
</dbReference>
<evidence type="ECO:0000313" key="5">
    <source>
        <dbReference type="Proteomes" id="UP001159659"/>
    </source>
</evidence>
<accession>A0AAV0U049</accession>
<comment type="caution">
    <text evidence="3">The sequence shown here is derived from an EMBL/GenBank/DDBJ whole genome shotgun (WGS) entry which is preliminary data.</text>
</comment>
<proteinExistence type="predicted"/>
<protein>
    <submittedName>
        <fullName evidence="3">Uncharacterized protein</fullName>
    </submittedName>
</protein>
<name>A0AAV0U049_9STRA</name>
<evidence type="ECO:0000313" key="3">
    <source>
        <dbReference type="EMBL" id="CAI5730002.1"/>
    </source>
</evidence>
<feature type="compositionally biased region" description="Polar residues" evidence="1">
    <location>
        <begin position="284"/>
        <end position="299"/>
    </location>
</feature>
<evidence type="ECO:0000313" key="4">
    <source>
        <dbReference type="Proteomes" id="UP001157938"/>
    </source>
</evidence>